<gene>
    <name evidence="4" type="ORF">IAD01_04100</name>
</gene>
<dbReference type="InterPro" id="IPR050624">
    <property type="entry name" value="HTH-type_Tx_Regulator"/>
</dbReference>
<dbReference type="EMBL" id="DVIR01000037">
    <property type="protein sequence ID" value="HIS24567.1"/>
    <property type="molecule type" value="Genomic_DNA"/>
</dbReference>
<comment type="caution">
    <text evidence="4">The sequence shown here is derived from an EMBL/GenBank/DDBJ whole genome shotgun (WGS) entry which is preliminary data.</text>
</comment>
<feature type="DNA-binding region" description="H-T-H motif" evidence="2">
    <location>
        <begin position="31"/>
        <end position="50"/>
    </location>
</feature>
<evidence type="ECO:0000259" key="3">
    <source>
        <dbReference type="PROSITE" id="PS50977"/>
    </source>
</evidence>
<dbReference type="PANTHER" id="PTHR43479:SF7">
    <property type="entry name" value="TETR-FAMILY TRANSCRIPTIONAL REGULATOR"/>
    <property type="match status" value="1"/>
</dbReference>
<evidence type="ECO:0000313" key="5">
    <source>
        <dbReference type="Proteomes" id="UP000823982"/>
    </source>
</evidence>
<name>A0A9D1JHL7_9FIRM</name>
<dbReference type="AlphaFoldDB" id="A0A9D1JHL7"/>
<dbReference type="InterPro" id="IPR009057">
    <property type="entry name" value="Homeodomain-like_sf"/>
</dbReference>
<proteinExistence type="predicted"/>
<accession>A0A9D1JHL7</accession>
<evidence type="ECO:0000256" key="2">
    <source>
        <dbReference type="PROSITE-ProRule" id="PRU00335"/>
    </source>
</evidence>
<evidence type="ECO:0000256" key="1">
    <source>
        <dbReference type="ARBA" id="ARBA00023125"/>
    </source>
</evidence>
<sequence length="113" mass="13137">MKTDARVRYTKQVLKSTLLGLLEHKPINKITVKEVCEIAQINRATFYSHYADCFDLLEQIENEFISEFEKSLSYIDGLDVRQLVVAIYDIIDKNIDLCRALIFANTNQSLLHR</sequence>
<dbReference type="PROSITE" id="PS50977">
    <property type="entry name" value="HTH_TETR_2"/>
    <property type="match status" value="1"/>
</dbReference>
<keyword evidence="1 2" id="KW-0238">DNA-binding</keyword>
<dbReference type="SUPFAM" id="SSF46689">
    <property type="entry name" value="Homeodomain-like"/>
    <property type="match status" value="1"/>
</dbReference>
<evidence type="ECO:0000313" key="4">
    <source>
        <dbReference type="EMBL" id="HIS24567.1"/>
    </source>
</evidence>
<reference evidence="4" key="2">
    <citation type="journal article" date="2021" name="PeerJ">
        <title>Extensive microbial diversity within the chicken gut microbiome revealed by metagenomics and culture.</title>
        <authorList>
            <person name="Gilroy R."/>
            <person name="Ravi A."/>
            <person name="Getino M."/>
            <person name="Pursley I."/>
            <person name="Horton D.L."/>
            <person name="Alikhan N.F."/>
            <person name="Baker D."/>
            <person name="Gharbi K."/>
            <person name="Hall N."/>
            <person name="Watson M."/>
            <person name="Adriaenssens E.M."/>
            <person name="Foster-Nyarko E."/>
            <person name="Jarju S."/>
            <person name="Secka A."/>
            <person name="Antonio M."/>
            <person name="Oren A."/>
            <person name="Chaudhuri R.R."/>
            <person name="La Ragione R."/>
            <person name="Hildebrand F."/>
            <person name="Pallen M.J."/>
        </authorList>
    </citation>
    <scope>NUCLEOTIDE SEQUENCE</scope>
    <source>
        <strain evidence="4">CHK157-1446</strain>
    </source>
</reference>
<feature type="domain" description="HTH tetR-type" evidence="3">
    <location>
        <begin position="8"/>
        <end position="68"/>
    </location>
</feature>
<dbReference type="Gene3D" id="1.10.357.10">
    <property type="entry name" value="Tetracycline Repressor, domain 2"/>
    <property type="match status" value="1"/>
</dbReference>
<organism evidence="4 5">
    <name type="scientific">Candidatus Faeciplasma gallinarum</name>
    <dbReference type="NCBI Taxonomy" id="2840799"/>
    <lineage>
        <taxon>Bacteria</taxon>
        <taxon>Bacillati</taxon>
        <taxon>Bacillota</taxon>
        <taxon>Clostridia</taxon>
        <taxon>Eubacteriales</taxon>
        <taxon>Oscillospiraceae</taxon>
        <taxon>Oscillospiraceae incertae sedis</taxon>
        <taxon>Candidatus Faeciplasma</taxon>
    </lineage>
</organism>
<dbReference type="PANTHER" id="PTHR43479">
    <property type="entry name" value="ACREF/ENVCD OPERON REPRESSOR-RELATED"/>
    <property type="match status" value="1"/>
</dbReference>
<dbReference type="Proteomes" id="UP000823982">
    <property type="component" value="Unassembled WGS sequence"/>
</dbReference>
<dbReference type="InterPro" id="IPR001647">
    <property type="entry name" value="HTH_TetR"/>
</dbReference>
<dbReference type="GO" id="GO:0003677">
    <property type="term" value="F:DNA binding"/>
    <property type="evidence" value="ECO:0007669"/>
    <property type="project" value="UniProtKB-UniRule"/>
</dbReference>
<feature type="non-terminal residue" evidence="4">
    <location>
        <position position="113"/>
    </location>
</feature>
<protein>
    <submittedName>
        <fullName evidence="4">TetR/AcrR family transcriptional regulator</fullName>
    </submittedName>
</protein>
<reference evidence="4" key="1">
    <citation type="submission" date="2020-10" db="EMBL/GenBank/DDBJ databases">
        <authorList>
            <person name="Gilroy R."/>
        </authorList>
    </citation>
    <scope>NUCLEOTIDE SEQUENCE</scope>
    <source>
        <strain evidence="4">CHK157-1446</strain>
    </source>
</reference>